<keyword evidence="2" id="KW-0288">FMN</keyword>
<dbReference type="RefSeq" id="WP_214154476.1">
    <property type="nucleotide sequence ID" value="NZ_JAHBAY010000002.1"/>
</dbReference>
<name>A0ABS5TAW1_9ACTN</name>
<organism evidence="5 6">
    <name type="scientific">Kineosporia corallincola</name>
    <dbReference type="NCBI Taxonomy" id="2835133"/>
    <lineage>
        <taxon>Bacteria</taxon>
        <taxon>Bacillati</taxon>
        <taxon>Actinomycetota</taxon>
        <taxon>Actinomycetes</taxon>
        <taxon>Kineosporiales</taxon>
        <taxon>Kineosporiaceae</taxon>
        <taxon>Kineosporia</taxon>
    </lineage>
</organism>
<keyword evidence="6" id="KW-1185">Reference proteome</keyword>
<evidence type="ECO:0000259" key="4">
    <source>
        <dbReference type="Pfam" id="PF00881"/>
    </source>
</evidence>
<feature type="domain" description="Nitroreductase" evidence="4">
    <location>
        <begin position="27"/>
        <end position="195"/>
    </location>
</feature>
<evidence type="ECO:0000256" key="2">
    <source>
        <dbReference type="ARBA" id="ARBA00022643"/>
    </source>
</evidence>
<sequence>MTTDEFASGTVDPRDLSILEALHSTPSRRYLSDRPIPDDVLWQILDAATRGPSGGNRQGWGWVVVTDDDLKQRITRHYRQGWEQAYGSRREEVLSAPVSDAGMSPATYRAAEHLAQHLHEAPVWVIPVLRNAAGSGNPRLGASVYGAVQQLQLAARAFGIGSTLTTFHVIGEDEIRSLLGLPDDALTMALIPLGYPARGRWVQPRRRPVQEVVHWNQWQQTRERP</sequence>
<dbReference type="PANTHER" id="PTHR23026">
    <property type="entry name" value="NADPH NITROREDUCTASE"/>
    <property type="match status" value="1"/>
</dbReference>
<dbReference type="SUPFAM" id="SSF55469">
    <property type="entry name" value="FMN-dependent nitroreductase-like"/>
    <property type="match status" value="1"/>
</dbReference>
<protein>
    <submittedName>
        <fullName evidence="5">Nitroreductase family protein</fullName>
    </submittedName>
</protein>
<reference evidence="5 6" key="1">
    <citation type="submission" date="2021-05" db="EMBL/GenBank/DDBJ databases">
        <title>Kineosporia and Streptomyces sp. nov. two new marine actinobacteria isolated from Coral.</title>
        <authorList>
            <person name="Buangrab K."/>
            <person name="Sutthacheep M."/>
            <person name="Yeemin T."/>
            <person name="Harunari E."/>
            <person name="Igarashi Y."/>
            <person name="Kanchanasin P."/>
            <person name="Tanasupawat S."/>
            <person name="Phongsopitanun W."/>
        </authorList>
    </citation>
    <scope>NUCLEOTIDE SEQUENCE [LARGE SCALE GENOMIC DNA]</scope>
    <source>
        <strain evidence="5 6">J2-2</strain>
    </source>
</reference>
<proteinExistence type="predicted"/>
<dbReference type="InterPro" id="IPR000415">
    <property type="entry name" value="Nitroreductase-like"/>
</dbReference>
<dbReference type="Gene3D" id="3.40.109.10">
    <property type="entry name" value="NADH Oxidase"/>
    <property type="match status" value="1"/>
</dbReference>
<comment type="caution">
    <text evidence="5">The sequence shown here is derived from an EMBL/GenBank/DDBJ whole genome shotgun (WGS) entry which is preliminary data.</text>
</comment>
<accession>A0ABS5TAW1</accession>
<dbReference type="InterPro" id="IPR050627">
    <property type="entry name" value="Nitroreductase/BluB"/>
</dbReference>
<gene>
    <name evidence="5" type="ORF">KIH74_04510</name>
</gene>
<dbReference type="EMBL" id="JAHBAY010000002">
    <property type="protein sequence ID" value="MBT0768171.1"/>
    <property type="molecule type" value="Genomic_DNA"/>
</dbReference>
<dbReference type="PANTHER" id="PTHR23026:SF90">
    <property type="entry name" value="IODOTYROSINE DEIODINASE 1"/>
    <property type="match status" value="1"/>
</dbReference>
<keyword evidence="1" id="KW-0285">Flavoprotein</keyword>
<evidence type="ECO:0000313" key="6">
    <source>
        <dbReference type="Proteomes" id="UP001197247"/>
    </source>
</evidence>
<dbReference type="Pfam" id="PF00881">
    <property type="entry name" value="Nitroreductase"/>
    <property type="match status" value="1"/>
</dbReference>
<evidence type="ECO:0000256" key="3">
    <source>
        <dbReference type="ARBA" id="ARBA00023002"/>
    </source>
</evidence>
<evidence type="ECO:0000313" key="5">
    <source>
        <dbReference type="EMBL" id="MBT0768171.1"/>
    </source>
</evidence>
<dbReference type="InterPro" id="IPR029479">
    <property type="entry name" value="Nitroreductase"/>
</dbReference>
<evidence type="ECO:0000256" key="1">
    <source>
        <dbReference type="ARBA" id="ARBA00022630"/>
    </source>
</evidence>
<dbReference type="Proteomes" id="UP001197247">
    <property type="component" value="Unassembled WGS sequence"/>
</dbReference>
<keyword evidence="3" id="KW-0560">Oxidoreductase</keyword>